<gene>
    <name evidence="1" type="ORF">OGATHE_000854</name>
</gene>
<keyword evidence="2" id="KW-1185">Reference proteome</keyword>
<name>A0A9P8PTJ3_9ASCO</name>
<sequence length="170" mass="18753">MASLYREWDREWLLSTLVSEDESSCTPDSSSLRTLRAERRLALSPSVSFLSVSAQQKKISSAPKRAASGRATPNPMARFFLLGDPSLEPEPEVVDGDATTEDIEVPLCDPLLDEELDVEVLLCELLLERTVPTPLMLNSLESSRLFMVASMVTSSLLKVSGTRPANEWLV</sequence>
<protein>
    <submittedName>
        <fullName evidence="1">Uncharacterized protein</fullName>
    </submittedName>
</protein>
<organism evidence="1 2">
    <name type="scientific">Ogataea polymorpha</name>
    <dbReference type="NCBI Taxonomy" id="460523"/>
    <lineage>
        <taxon>Eukaryota</taxon>
        <taxon>Fungi</taxon>
        <taxon>Dikarya</taxon>
        <taxon>Ascomycota</taxon>
        <taxon>Saccharomycotina</taxon>
        <taxon>Pichiomycetes</taxon>
        <taxon>Pichiales</taxon>
        <taxon>Pichiaceae</taxon>
        <taxon>Ogataea</taxon>
    </lineage>
</organism>
<reference evidence="1" key="2">
    <citation type="submission" date="2021-01" db="EMBL/GenBank/DDBJ databases">
        <authorList>
            <person name="Schikora-Tamarit M.A."/>
        </authorList>
    </citation>
    <scope>NUCLEOTIDE SEQUENCE</scope>
    <source>
        <strain evidence="1">NCAIM Y.01608</strain>
    </source>
</reference>
<evidence type="ECO:0000313" key="1">
    <source>
        <dbReference type="EMBL" id="KAH3677380.1"/>
    </source>
</evidence>
<dbReference type="AlphaFoldDB" id="A0A9P8PTJ3"/>
<evidence type="ECO:0000313" key="2">
    <source>
        <dbReference type="Proteomes" id="UP000788993"/>
    </source>
</evidence>
<comment type="caution">
    <text evidence="1">The sequence shown here is derived from an EMBL/GenBank/DDBJ whole genome shotgun (WGS) entry which is preliminary data.</text>
</comment>
<dbReference type="Proteomes" id="UP000788993">
    <property type="component" value="Unassembled WGS sequence"/>
</dbReference>
<reference evidence="1" key="1">
    <citation type="journal article" date="2021" name="Open Biol.">
        <title>Shared evolutionary footprints suggest mitochondrial oxidative damage underlies multiple complex I losses in fungi.</title>
        <authorList>
            <person name="Schikora-Tamarit M.A."/>
            <person name="Marcet-Houben M."/>
            <person name="Nosek J."/>
            <person name="Gabaldon T."/>
        </authorList>
    </citation>
    <scope>NUCLEOTIDE SEQUENCE</scope>
    <source>
        <strain evidence="1">NCAIM Y.01608</strain>
    </source>
</reference>
<dbReference type="EMBL" id="JAEUBD010000108">
    <property type="protein sequence ID" value="KAH3677380.1"/>
    <property type="molecule type" value="Genomic_DNA"/>
</dbReference>
<proteinExistence type="predicted"/>
<accession>A0A9P8PTJ3</accession>